<dbReference type="OrthoDB" id="272624at2759"/>
<dbReference type="Proteomes" id="UP000019763">
    <property type="component" value="Unassembled WGS sequence"/>
</dbReference>
<evidence type="ECO:0000259" key="2">
    <source>
        <dbReference type="Pfam" id="PF15963"/>
    </source>
</evidence>
<feature type="coiled-coil region" evidence="1">
    <location>
        <begin position="72"/>
        <end position="102"/>
    </location>
</feature>
<evidence type="ECO:0000256" key="1">
    <source>
        <dbReference type="SAM" id="Coils"/>
    </source>
</evidence>
<dbReference type="InterPro" id="IPR039467">
    <property type="entry name" value="TFIIIB_B''_Myb"/>
</dbReference>
<evidence type="ECO:0000313" key="3">
    <source>
        <dbReference type="EMBL" id="EZG78434.1"/>
    </source>
</evidence>
<accession>A0A023BAP0</accession>
<dbReference type="Pfam" id="PF15963">
    <property type="entry name" value="Myb_DNA-bind_7"/>
    <property type="match status" value="1"/>
</dbReference>
<dbReference type="RefSeq" id="XP_011129308.1">
    <property type="nucleotide sequence ID" value="XM_011131006.1"/>
</dbReference>
<proteinExistence type="predicted"/>
<feature type="domain" description="Transcription factor TFIIIB component B'' Myb" evidence="2">
    <location>
        <begin position="190"/>
        <end position="265"/>
    </location>
</feature>
<name>A0A023BAP0_GRENI</name>
<keyword evidence="4" id="KW-1185">Reference proteome</keyword>
<dbReference type="eggNOG" id="KOG2009">
    <property type="taxonomic scope" value="Eukaryota"/>
</dbReference>
<dbReference type="VEuPathDB" id="CryptoDB:GNI_036350"/>
<comment type="caution">
    <text evidence="3">The sequence shown here is derived from an EMBL/GenBank/DDBJ whole genome shotgun (WGS) entry which is preliminary data.</text>
</comment>
<dbReference type="EMBL" id="AFNH02000278">
    <property type="protein sequence ID" value="EZG78434.1"/>
    <property type="molecule type" value="Genomic_DNA"/>
</dbReference>
<sequence>MAGENSPPASLSLGASSADGALLDEEDELLISVRKRPRREKYALVKRTKPRWEDEQIPDGDLTMWEICMRNKRQVTAEEKEAKRKNKEAARLAEEKAAQERLQMMTELGAEAGASDVLDLFTGGTVETVARPEPIVTAPEETDLFAVGANDFDVGGGDLFSTANDRSDIYELTTYEASNRGLTPFKGAYKNTKATKWSGENTNEFYKWVSMFGNDTVMIQAHMPQFTTKQISQKITRELKNNPKVFALFVAAKKKISLETYEAAHGTLDRSGGISFERRMLTVGADEPQSFSMDDLFG</sequence>
<organism evidence="3 4">
    <name type="scientific">Gregarina niphandrodes</name>
    <name type="common">Septate eugregarine</name>
    <dbReference type="NCBI Taxonomy" id="110365"/>
    <lineage>
        <taxon>Eukaryota</taxon>
        <taxon>Sar</taxon>
        <taxon>Alveolata</taxon>
        <taxon>Apicomplexa</taxon>
        <taxon>Conoidasida</taxon>
        <taxon>Gregarinasina</taxon>
        <taxon>Eugregarinorida</taxon>
        <taxon>Gregarinidae</taxon>
        <taxon>Gregarina</taxon>
    </lineage>
</organism>
<dbReference type="GeneID" id="22911429"/>
<evidence type="ECO:0000313" key="4">
    <source>
        <dbReference type="Proteomes" id="UP000019763"/>
    </source>
</evidence>
<dbReference type="AlphaFoldDB" id="A0A023BAP0"/>
<keyword evidence="1" id="KW-0175">Coiled coil</keyword>
<gene>
    <name evidence="3" type="ORF">GNI_036350</name>
</gene>
<reference evidence="3" key="1">
    <citation type="submission" date="2013-12" db="EMBL/GenBank/DDBJ databases">
        <authorList>
            <person name="Omoto C.K."/>
            <person name="Sibley D."/>
            <person name="Venepally P."/>
            <person name="Hadjithomas M."/>
            <person name="Karamycheva S."/>
            <person name="Brunk B."/>
            <person name="Roos D."/>
            <person name="Caler E."/>
            <person name="Lorenzi H."/>
        </authorList>
    </citation>
    <scope>NUCLEOTIDE SEQUENCE</scope>
</reference>
<protein>
    <recommendedName>
        <fullName evidence="2">Transcription factor TFIIIB component B'' Myb domain-containing protein</fullName>
    </recommendedName>
</protein>